<dbReference type="InterPro" id="IPR011890">
    <property type="entry name" value="SMC_prok"/>
</dbReference>
<dbReference type="PIRSF" id="PIRSF005719">
    <property type="entry name" value="SMC"/>
    <property type="match status" value="1"/>
</dbReference>
<evidence type="ECO:0000313" key="8">
    <source>
        <dbReference type="Proteomes" id="UP000061569"/>
    </source>
</evidence>
<dbReference type="NCBIfam" id="TIGR02168">
    <property type="entry name" value="SMC_prok_B"/>
    <property type="match status" value="1"/>
</dbReference>
<evidence type="ECO:0000256" key="1">
    <source>
        <dbReference type="ARBA" id="ARBA00022490"/>
    </source>
</evidence>
<comment type="function">
    <text evidence="6">Required for chromosome condensation and partitioning.</text>
</comment>
<feature type="binding site" evidence="6">
    <location>
        <begin position="32"/>
        <end position="39"/>
    </location>
    <ligand>
        <name>ATP</name>
        <dbReference type="ChEBI" id="CHEBI:30616"/>
    </ligand>
</feature>
<dbReference type="GO" id="GO:0003677">
    <property type="term" value="F:DNA binding"/>
    <property type="evidence" value="ECO:0007669"/>
    <property type="project" value="UniProtKB-UniRule"/>
</dbReference>
<evidence type="ECO:0000256" key="3">
    <source>
        <dbReference type="ARBA" id="ARBA00022840"/>
    </source>
</evidence>
<dbReference type="Pfam" id="PF02463">
    <property type="entry name" value="SMC_N"/>
    <property type="match status" value="1"/>
</dbReference>
<dbReference type="GO" id="GO:0030261">
    <property type="term" value="P:chromosome condensation"/>
    <property type="evidence" value="ECO:0007669"/>
    <property type="project" value="InterPro"/>
</dbReference>
<dbReference type="PATRIC" id="fig|69.6.peg.2715"/>
<protein>
    <recommendedName>
        <fullName evidence="6">Chromosome partition protein Smc</fullName>
    </recommendedName>
</protein>
<feature type="coiled-coil region" evidence="6">
    <location>
        <begin position="438"/>
        <end position="486"/>
    </location>
</feature>
<dbReference type="EMBL" id="CP013140">
    <property type="protein sequence ID" value="ALN58106.1"/>
    <property type="molecule type" value="Genomic_DNA"/>
</dbReference>
<evidence type="ECO:0000256" key="4">
    <source>
        <dbReference type="ARBA" id="ARBA00023054"/>
    </source>
</evidence>
<dbReference type="GO" id="GO:0007062">
    <property type="term" value="P:sister chromatid cohesion"/>
    <property type="evidence" value="ECO:0007669"/>
    <property type="project" value="InterPro"/>
</dbReference>
<feature type="coiled-coil region" evidence="6">
    <location>
        <begin position="170"/>
        <end position="278"/>
    </location>
</feature>
<sequence length="1167" mass="129949">MRLSTIKLSGFKSFVDPTTLHLPTNMTGVVGPNGCGKSNIIDAVRWVMGESSASRLRGDSLTDVIFAGSSARKPVSQAMVELIFDNSDHTITGEYGAFNEISVKRTVSRDSVNQYYLNGAKCRRRDITDLFLGTGLGPRSYSIIEQGMISQVIEAKPEELRVYLEEAAGISKYKERRKETETRIRHTRENLDRLNDLREEVGKQLEHLRRQARQAEQYQAIQAERKVKDVEWKALEYRALDQKLQAQREKLSQQETRLQQLIAEQREAERELETGRVRREEAAEALNKAQAASYEVGGALARIEQQIQHQRDLSGRLRKAREEALAQLEEIGEHIGSDQARLDVLMAAVADAEPRLEALREDDEARQDALRDAEAKLQDWQQRWDGHSREQSEAARAAEVERTRIEGLDRQTLDADRRREALASERSGLDVAALAAAFEQLQSQHDLQKESLDSLTEELENRKGSLADLQEQQRSTQNQLAEVRKQAQTSRGRLSSLETLQHAALGQEQGAALSWLKARGLDSAQRVGEALSVEAGWENAVESALGQLIEGVLVEAPEALVDAIGELGEGRLTLVSPERDGATYAPTSLASKVQGPAAIRRLLARLHGADDLAAARALVAQLGPEDTVITRNGERLGAGWLRVLRSGAAKQGALLREREIQTLRAEIEELQERERELEQGQIQLRDRALAAEQHREDAQRSLYMAHRSVSELAGQLQSHQGRLDQARNRIDKIDADLEQLLIALDAGNEQAREARLRQETAVERMGELEDQRQRLEAERSRLFEARDSARTMARESRDASHALVLSLETQRAQIAGLAQTLQRMGGQRGQLDTRLGELTAQLSDGDQPVQDLEQQRQVALEQRVIAEQDLTGARSALDGIDNDLRKFEQTRQQRDEQALQQREAIGQRRLEQQALVLKAETLTEAIAEAGAVLQDVVDALEEDADPQTWERAVADLDNKLRRLEPVNLAAIAEHAEAAQRKDYLDAQNTDLTTALETLEEAIRKIDRETRGRFKDTFDRVNSGVQELYPRLFGGGHAYLELTGEDLLDTGVAIMARPPGKRVSNISLLSGGEKAMTAVALVFAIFRLNPAPFCLLDEVDAPLDEANVGRFTAMVSEMSEQVQFLFVSHNKATMEAAQQLSGVTMREPGVSRLVSVDLAEATRLAGAA</sequence>
<keyword evidence="4 6" id="KW-0175">Coiled coil</keyword>
<dbReference type="GO" id="GO:0016887">
    <property type="term" value="F:ATP hydrolysis activity"/>
    <property type="evidence" value="ECO:0007669"/>
    <property type="project" value="InterPro"/>
</dbReference>
<dbReference type="SUPFAM" id="SSF52540">
    <property type="entry name" value="P-loop containing nucleoside triphosphate hydrolases"/>
    <property type="match status" value="1"/>
</dbReference>
<comment type="similarity">
    <text evidence="6">Belongs to the SMC family.</text>
</comment>
<keyword evidence="5 6" id="KW-0238">DNA-binding</keyword>
<comment type="subcellular location">
    <subcellularLocation>
        <location evidence="6">Cytoplasm</location>
    </subcellularLocation>
</comment>
<reference evidence="7 8" key="1">
    <citation type="submission" date="2015-11" db="EMBL/GenBank/DDBJ databases">
        <title>Genome sequences of Lysobacter enzymogenes strain C3 and Lysobacter antibioticus ATCC 29479.</title>
        <authorList>
            <person name="Kobayashi D.Y."/>
        </authorList>
    </citation>
    <scope>NUCLEOTIDE SEQUENCE [LARGE SCALE GENOMIC DNA]</scope>
    <source>
        <strain evidence="7 8">C3</strain>
    </source>
</reference>
<comment type="subunit">
    <text evidence="6">Homodimer.</text>
</comment>
<evidence type="ECO:0000256" key="5">
    <source>
        <dbReference type="ARBA" id="ARBA00023125"/>
    </source>
</evidence>
<dbReference type="InterPro" id="IPR010935">
    <property type="entry name" value="SMC_hinge"/>
</dbReference>
<dbReference type="GO" id="GO:0006260">
    <property type="term" value="P:DNA replication"/>
    <property type="evidence" value="ECO:0007669"/>
    <property type="project" value="UniProtKB-UniRule"/>
</dbReference>
<feature type="coiled-coil region" evidence="6">
    <location>
        <begin position="653"/>
        <end position="788"/>
    </location>
</feature>
<evidence type="ECO:0000256" key="6">
    <source>
        <dbReference type="HAMAP-Rule" id="MF_01894"/>
    </source>
</evidence>
<keyword evidence="2 6" id="KW-0547">Nucleotide-binding</keyword>
<evidence type="ECO:0000256" key="2">
    <source>
        <dbReference type="ARBA" id="ARBA00022741"/>
    </source>
</evidence>
<dbReference type="KEGG" id="lez:GLE_2758"/>
<dbReference type="SUPFAM" id="SSF75553">
    <property type="entry name" value="Smc hinge domain"/>
    <property type="match status" value="1"/>
</dbReference>
<dbReference type="Proteomes" id="UP000061569">
    <property type="component" value="Chromosome"/>
</dbReference>
<dbReference type="PANTHER" id="PTHR43977">
    <property type="entry name" value="STRUCTURAL MAINTENANCE OF CHROMOSOMES PROTEIN 3"/>
    <property type="match status" value="1"/>
</dbReference>
<dbReference type="InterPro" id="IPR024704">
    <property type="entry name" value="SMC"/>
</dbReference>
<dbReference type="InterPro" id="IPR036277">
    <property type="entry name" value="SMC_hinge_sf"/>
</dbReference>
<dbReference type="CDD" id="cd03278">
    <property type="entry name" value="ABC_SMC_barmotin"/>
    <property type="match status" value="2"/>
</dbReference>
<dbReference type="GO" id="GO:0005737">
    <property type="term" value="C:cytoplasm"/>
    <property type="evidence" value="ECO:0007669"/>
    <property type="project" value="UniProtKB-SubCell"/>
</dbReference>
<keyword evidence="3 6" id="KW-0067">ATP-binding</keyword>
<proteinExistence type="inferred from homology"/>
<dbReference type="STRING" id="69.GLE_2758"/>
<dbReference type="GO" id="GO:0005694">
    <property type="term" value="C:chromosome"/>
    <property type="evidence" value="ECO:0007669"/>
    <property type="project" value="InterPro"/>
</dbReference>
<dbReference type="SMART" id="SM00968">
    <property type="entry name" value="SMC_hinge"/>
    <property type="match status" value="1"/>
</dbReference>
<dbReference type="AlphaFoldDB" id="A0A0S2DHT9"/>
<dbReference type="SUPFAM" id="SSF57997">
    <property type="entry name" value="Tropomyosin"/>
    <property type="match status" value="1"/>
</dbReference>
<accession>A0A0S2DHT9</accession>
<dbReference type="InterPro" id="IPR027417">
    <property type="entry name" value="P-loop_NTPase"/>
</dbReference>
<name>A0A0S2DHT9_LYSEN</name>
<dbReference type="HAMAP" id="MF_01894">
    <property type="entry name" value="Smc_prok"/>
    <property type="match status" value="1"/>
</dbReference>
<dbReference type="OrthoDB" id="9808768at2"/>
<evidence type="ECO:0000313" key="7">
    <source>
        <dbReference type="EMBL" id="ALN58106.1"/>
    </source>
</evidence>
<organism evidence="7 8">
    <name type="scientific">Lysobacter enzymogenes</name>
    <dbReference type="NCBI Taxonomy" id="69"/>
    <lineage>
        <taxon>Bacteria</taxon>
        <taxon>Pseudomonadati</taxon>
        <taxon>Pseudomonadota</taxon>
        <taxon>Gammaproteobacteria</taxon>
        <taxon>Lysobacterales</taxon>
        <taxon>Lysobacteraceae</taxon>
        <taxon>Lysobacter</taxon>
    </lineage>
</organism>
<dbReference type="Pfam" id="PF06470">
    <property type="entry name" value="SMC_hinge"/>
    <property type="match status" value="1"/>
</dbReference>
<gene>
    <name evidence="6 7" type="primary">smc</name>
    <name evidence="7" type="ORF">GLE_2758</name>
</gene>
<dbReference type="InterPro" id="IPR003395">
    <property type="entry name" value="RecF/RecN/SMC_N"/>
</dbReference>
<dbReference type="GO" id="GO:0007059">
    <property type="term" value="P:chromosome segregation"/>
    <property type="evidence" value="ECO:0007669"/>
    <property type="project" value="UniProtKB-UniRule"/>
</dbReference>
<keyword evidence="1 6" id="KW-0963">Cytoplasm</keyword>
<dbReference type="Gene3D" id="3.40.50.300">
    <property type="entry name" value="P-loop containing nucleotide triphosphate hydrolases"/>
    <property type="match status" value="2"/>
</dbReference>
<dbReference type="GO" id="GO:0005524">
    <property type="term" value="F:ATP binding"/>
    <property type="evidence" value="ECO:0007669"/>
    <property type="project" value="UniProtKB-UniRule"/>
</dbReference>
<comment type="domain">
    <text evidence="6">Contains large globular domains required for ATP hydrolysis at each terminus and a third globular domain forming a flexible hinge near the middle of the molecule. These domains are separated by coiled-coil structures.</text>
</comment>